<keyword evidence="3" id="KW-1185">Reference proteome</keyword>
<evidence type="ECO:0000313" key="2">
    <source>
        <dbReference type="EMBL" id="MDT0641730.1"/>
    </source>
</evidence>
<comment type="caution">
    <text evidence="2">The sequence shown here is derived from an EMBL/GenBank/DDBJ whole genome shotgun (WGS) entry which is preliminary data.</text>
</comment>
<dbReference type="EMBL" id="JAVRHQ010000002">
    <property type="protein sequence ID" value="MDT0641730.1"/>
    <property type="molecule type" value="Genomic_DNA"/>
</dbReference>
<name>A0ABU3C5Y6_9FLAO</name>
<dbReference type="Proteomes" id="UP001262889">
    <property type="component" value="Unassembled WGS sequence"/>
</dbReference>
<dbReference type="RefSeq" id="WP_311533441.1">
    <property type="nucleotide sequence ID" value="NZ_JAVRHQ010000002.1"/>
</dbReference>
<reference evidence="2 3" key="1">
    <citation type="submission" date="2023-09" db="EMBL/GenBank/DDBJ databases">
        <authorList>
            <person name="Rey-Velasco X."/>
        </authorList>
    </citation>
    <scope>NUCLEOTIDE SEQUENCE [LARGE SCALE GENOMIC DNA]</scope>
    <source>
        <strain evidence="2 3">F363</strain>
    </source>
</reference>
<dbReference type="GO" id="GO:0003746">
    <property type="term" value="F:translation elongation factor activity"/>
    <property type="evidence" value="ECO:0007669"/>
    <property type="project" value="UniProtKB-KW"/>
</dbReference>
<keyword evidence="1" id="KW-0175">Coiled coil</keyword>
<accession>A0ABU3C5Y6</accession>
<keyword evidence="2" id="KW-0648">Protein biosynthesis</keyword>
<evidence type="ECO:0000313" key="3">
    <source>
        <dbReference type="Proteomes" id="UP001262889"/>
    </source>
</evidence>
<sequence>MKVNKKEIYYKALEVVNEQIEKYQEEMDMIKESMDANDVKTDYDEDNRGKLLGDFEKNADHLNNAREMKETLSRLDLEHYSETVDFGSVVETKQNLYYVSVPLGELQMEDGSSVFAISTDAPVYEGLEGKKAGDSYTFNGKEFKIVALH</sequence>
<evidence type="ECO:0000256" key="1">
    <source>
        <dbReference type="SAM" id="Coils"/>
    </source>
</evidence>
<gene>
    <name evidence="2" type="ORF">RM553_02695</name>
</gene>
<proteinExistence type="predicted"/>
<protein>
    <submittedName>
        <fullName evidence="2">Transcription elongation factor</fullName>
    </submittedName>
</protein>
<keyword evidence="2" id="KW-0251">Elongation factor</keyword>
<organism evidence="2 3">
    <name type="scientific">Autumnicola tepida</name>
    <dbReference type="NCBI Taxonomy" id="3075595"/>
    <lineage>
        <taxon>Bacteria</taxon>
        <taxon>Pseudomonadati</taxon>
        <taxon>Bacteroidota</taxon>
        <taxon>Flavobacteriia</taxon>
        <taxon>Flavobacteriales</taxon>
        <taxon>Flavobacteriaceae</taxon>
        <taxon>Autumnicola</taxon>
    </lineage>
</organism>
<feature type="coiled-coil region" evidence="1">
    <location>
        <begin position="6"/>
        <end position="33"/>
    </location>
</feature>